<dbReference type="Gene3D" id="3.40.50.11500">
    <property type="match status" value="1"/>
</dbReference>
<evidence type="ECO:0000256" key="6">
    <source>
        <dbReference type="SAM" id="MobiDB-lite"/>
    </source>
</evidence>
<dbReference type="GO" id="GO:0031267">
    <property type="term" value="F:small GTPase binding"/>
    <property type="evidence" value="ECO:0007669"/>
    <property type="project" value="InterPro"/>
</dbReference>
<feature type="region of interest" description="Disordered" evidence="6">
    <location>
        <begin position="1348"/>
        <end position="1380"/>
    </location>
</feature>
<dbReference type="Pfam" id="PF01477">
    <property type="entry name" value="PLAT"/>
    <property type="match status" value="1"/>
</dbReference>
<feature type="domain" description="RUN" evidence="9">
    <location>
        <begin position="775"/>
        <end position="1171"/>
    </location>
</feature>
<name>A0A7E4ZRW3_PANRE</name>
<dbReference type="Pfam" id="PF02759">
    <property type="entry name" value="RUN"/>
    <property type="match status" value="2"/>
</dbReference>
<dbReference type="PANTHER" id="PTHR46070">
    <property type="entry name" value="PINSTRIPE, ISOFORM A"/>
    <property type="match status" value="1"/>
</dbReference>
<evidence type="ECO:0000259" key="7">
    <source>
        <dbReference type="PROSITE" id="PS50095"/>
    </source>
</evidence>
<dbReference type="InterPro" id="IPR037516">
    <property type="entry name" value="Tripartite_DENN"/>
</dbReference>
<evidence type="ECO:0000256" key="5">
    <source>
        <dbReference type="PROSITE-ProRule" id="PRU00152"/>
    </source>
</evidence>
<dbReference type="InterPro" id="IPR037213">
    <property type="entry name" value="Run_dom_sf"/>
</dbReference>
<evidence type="ECO:0000256" key="4">
    <source>
        <dbReference type="ARBA" id="ARBA00023136"/>
    </source>
</evidence>
<dbReference type="InterPro" id="IPR001024">
    <property type="entry name" value="PLAT/LH2_dom"/>
</dbReference>
<feature type="compositionally biased region" description="Basic residues" evidence="6">
    <location>
        <begin position="1050"/>
        <end position="1067"/>
    </location>
</feature>
<evidence type="ECO:0000256" key="2">
    <source>
        <dbReference type="ARBA" id="ARBA00006664"/>
    </source>
</evidence>
<evidence type="ECO:0000256" key="3">
    <source>
        <dbReference type="ARBA" id="ARBA00022737"/>
    </source>
</evidence>
<dbReference type="GO" id="GO:0016020">
    <property type="term" value="C:membrane"/>
    <property type="evidence" value="ECO:0007669"/>
    <property type="project" value="UniProtKB-SubCell"/>
</dbReference>
<dbReference type="PROSITE" id="PS50211">
    <property type="entry name" value="DENN"/>
    <property type="match status" value="1"/>
</dbReference>
<dbReference type="InterPro" id="IPR005112">
    <property type="entry name" value="dDENN_dom"/>
</dbReference>
<dbReference type="InterPro" id="IPR004012">
    <property type="entry name" value="Run_dom"/>
</dbReference>
<feature type="region of interest" description="Disordered" evidence="6">
    <location>
        <begin position="1283"/>
        <end position="1303"/>
    </location>
</feature>
<feature type="domain" description="UDENN" evidence="8">
    <location>
        <begin position="49"/>
        <end position="598"/>
    </location>
</feature>
<protein>
    <submittedName>
        <fullName evidence="11">UDENN domain-containing protein</fullName>
    </submittedName>
</protein>
<organism evidence="10 11">
    <name type="scientific">Panagrellus redivivus</name>
    <name type="common">Microworm</name>
    <dbReference type="NCBI Taxonomy" id="6233"/>
    <lineage>
        <taxon>Eukaryota</taxon>
        <taxon>Metazoa</taxon>
        <taxon>Ecdysozoa</taxon>
        <taxon>Nematoda</taxon>
        <taxon>Chromadorea</taxon>
        <taxon>Rhabditida</taxon>
        <taxon>Tylenchina</taxon>
        <taxon>Panagrolaimomorpha</taxon>
        <taxon>Panagrolaimoidea</taxon>
        <taxon>Panagrolaimidae</taxon>
        <taxon>Panagrellus</taxon>
    </lineage>
</organism>
<dbReference type="GO" id="GO:0005085">
    <property type="term" value="F:guanyl-nucleotide exchange factor activity"/>
    <property type="evidence" value="ECO:0007669"/>
    <property type="project" value="InterPro"/>
</dbReference>
<evidence type="ECO:0000256" key="1">
    <source>
        <dbReference type="ARBA" id="ARBA00004370"/>
    </source>
</evidence>
<dbReference type="Pfam" id="PF03456">
    <property type="entry name" value="uDENN"/>
    <property type="match status" value="1"/>
</dbReference>
<feature type="region of interest" description="Disordered" evidence="6">
    <location>
        <begin position="1039"/>
        <end position="1080"/>
    </location>
</feature>
<dbReference type="PROSITE" id="PS50826">
    <property type="entry name" value="RUN"/>
    <property type="match status" value="2"/>
</dbReference>
<dbReference type="InterPro" id="IPR001194">
    <property type="entry name" value="cDENN_dom"/>
</dbReference>
<accession>A0A7E4ZRW3</accession>
<feature type="region of interest" description="Disordered" evidence="6">
    <location>
        <begin position="861"/>
        <end position="890"/>
    </location>
</feature>
<evidence type="ECO:0000259" key="8">
    <source>
        <dbReference type="PROSITE" id="PS50211"/>
    </source>
</evidence>
<feature type="compositionally biased region" description="Low complexity" evidence="6">
    <location>
        <begin position="1367"/>
        <end position="1376"/>
    </location>
</feature>
<dbReference type="PROSITE" id="PS50095">
    <property type="entry name" value="PLAT"/>
    <property type="match status" value="1"/>
</dbReference>
<dbReference type="SMART" id="SM00801">
    <property type="entry name" value="dDENN"/>
    <property type="match status" value="1"/>
</dbReference>
<comment type="similarity">
    <text evidence="2">Belongs to the RAB6IP1 family.</text>
</comment>
<dbReference type="InterPro" id="IPR047278">
    <property type="entry name" value="DEN5A/B"/>
</dbReference>
<reference evidence="10" key="1">
    <citation type="journal article" date="2013" name="Genetics">
        <title>The draft genome and transcriptome of Panagrellus redivivus are shaped by the harsh demands of a free-living lifestyle.</title>
        <authorList>
            <person name="Srinivasan J."/>
            <person name="Dillman A.R."/>
            <person name="Macchietto M.G."/>
            <person name="Heikkinen L."/>
            <person name="Lakso M."/>
            <person name="Fracchia K.M."/>
            <person name="Antoshechkin I."/>
            <person name="Mortazavi A."/>
            <person name="Wong G."/>
            <person name="Sternberg P.W."/>
        </authorList>
    </citation>
    <scope>NUCLEOTIDE SEQUENCE [LARGE SCALE GENOMIC DNA]</scope>
    <source>
        <strain evidence="10">MT8872</strain>
    </source>
</reference>
<dbReference type="SMART" id="SM00800">
    <property type="entry name" value="uDENN"/>
    <property type="match status" value="1"/>
</dbReference>
<dbReference type="Proteomes" id="UP000492821">
    <property type="component" value="Unassembled WGS sequence"/>
</dbReference>
<comment type="caution">
    <text evidence="5">Lacks conserved residue(s) required for the propagation of feature annotation.</text>
</comment>
<dbReference type="Gene3D" id="3.30.450.200">
    <property type="match status" value="1"/>
</dbReference>
<sequence length="1571" mass="175251">MAGPSVLPGSLADVQNLTLVDYFAVVGLDKATGLKLDPSLEALSDLTGTSGANERLPPLERSYEAKILAHFPEKRRGHLFTPEISSLCMPKGLRLYTEKNVPMRPQFHSFVVIKEDGTKIYGTSLTIFEEIRDAEIRQAVYDLQMDYVKNVTNGQADASPKPDPRSRQAPGVVSFGNHTMPRTFSQRNHAKRVSYYDSTSRPIYVGKCVCLITRIPIIFTAEGILRAISEMIGSNCRKFDLPLESVIFWILHEVPLPVPGTGLQLNWNGIDLVVLRPAENELPYFDYPLAAVFKLVSIEKFIRLLTCFMLEHQILLCSRHLDRLMLVAEALSTLVFPFKWQLTFVPILPYSQLKFIEAPVPYLMGFAYEDRIPDQIFQSNICILDIDSGKLDLPEDLPIFPKLRQVADEIHKIIASFAAPVVPVHHPRPSTVDAVVPEDPMIPKVVLRKKGNDRNRRDEGWSMKRMSRSFDNHGEIQSAEEKFRREQEKVEGLINGDEHPAAPVISPEIQTYFQDLRLNQAIRDLLLSHFACLFYSYDNFVISEASKTVSRDSMVSFDKASFLSDQPDSFLPFLAAFLETQMFASFVDAKLFYSETTDPNVGIFDAKIRQIRDKLSAQKATHDKPAQLLQLGEDQSILTPVIPGNGAMDYEVRLPHPLPGTSLRNYNNFLPVMDPRVFEVNSFVDNGTASPWKQQKPRVRNNSLFEETASVASTPKHTPKKIRSTDEAAKNQAQQWLFVAQLLKETKTKTKRMLVMKMGKEAVHLGHNDIGITGVEENTLVAGFCDLLERVWAHGLKKKHGKSALWTHVLSHQERERSSGSARSSIEHGANLTPVVPKAADPVLPESTSLNEIIESLRALSQEPEDRVQTAATLSGAKEDATTEATVTEAEEDTTIWSKSFLRAANFIADKLDTLADDAGNQEAEAKANIVDASEDYELTDSRARRASPRNAPLPRSSSVTRFASWARNRIRDVTETAAAATPLVSDKASLPPTGRSASRVSDVPRSRPPAMHKSSSISDFAPHWSQDVGPATVAAMASNMASGGPPVTRRSRRHGAPGHERKRSLSRPRSPAERDSQLAPLPTHLAYDLKSVMEMSEIKTDIGCARAFVRLSLERKLLHKHLKTMFSNEHLLQKLYKRHAFLRSEEEREQFLYHILSLNAVDFSCFTNTFIATRMQYEVLLVANLDRFSSSSVWIMITGSLGSTSVINLPPNSLQLTFDYKNLGLLSTLRIGQKGSKPQWFLDYIIVRNNITAQSFRFNCGRKFGRDVDDGATERLLVAEMLPRESPNAEPSNLTPVHSSSGGGSSLGMSIFGGFISRPESPASGVSMNTGMTGIASQKAQAVLAYSTQSLARRRRSPSVTRGNERSSGPSSRNGRSSELHHQLGVAVNALMKHFLTDPTYAVGQSGGAASLTPLLCGENGLVSVLERVFMAGRREGIYAFFQKQYPWDYIQSVFNWFCNFFRHGESSKMSKEQRSLIIFAYQLVKRIDDNLAVGKEGKFHVFILLTLKDHILSSLLPLMVWTPLTAQLYADDAFIRQPTHVAYLSKLLASLNEFNFVLEKSLTYGIDAA</sequence>
<dbReference type="SMART" id="SM00799">
    <property type="entry name" value="DENN"/>
    <property type="match status" value="1"/>
</dbReference>
<evidence type="ECO:0000313" key="10">
    <source>
        <dbReference type="Proteomes" id="UP000492821"/>
    </source>
</evidence>
<feature type="domain" description="RUN" evidence="9">
    <location>
        <begin position="1414"/>
        <end position="1565"/>
    </location>
</feature>
<dbReference type="SUPFAM" id="SSF49723">
    <property type="entry name" value="Lipase/lipooxygenase domain (PLAT/LH2 domain)"/>
    <property type="match status" value="1"/>
</dbReference>
<proteinExistence type="inferred from homology"/>
<evidence type="ECO:0000313" key="11">
    <source>
        <dbReference type="WBParaSite" id="Pan_g13820.t1"/>
    </source>
</evidence>
<dbReference type="Gene3D" id="1.20.58.900">
    <property type="match status" value="3"/>
</dbReference>
<dbReference type="SUPFAM" id="SSF140741">
    <property type="entry name" value="RUN domain-like"/>
    <property type="match status" value="3"/>
</dbReference>
<dbReference type="InterPro" id="IPR043153">
    <property type="entry name" value="DENN_C"/>
</dbReference>
<dbReference type="PANTHER" id="PTHR46070:SF1">
    <property type="entry name" value="PINSTRIPE, ISOFORM A"/>
    <property type="match status" value="1"/>
</dbReference>
<dbReference type="InterPro" id="IPR036392">
    <property type="entry name" value="PLAT/LH2_dom_sf"/>
</dbReference>
<reference evidence="11" key="2">
    <citation type="submission" date="2020-10" db="UniProtKB">
        <authorList>
            <consortium name="WormBaseParasite"/>
        </authorList>
    </citation>
    <scope>IDENTIFICATION</scope>
</reference>
<keyword evidence="10" id="KW-1185">Reference proteome</keyword>
<dbReference type="Pfam" id="PF02141">
    <property type="entry name" value="DENN"/>
    <property type="match status" value="1"/>
</dbReference>
<evidence type="ECO:0000259" key="9">
    <source>
        <dbReference type="PROSITE" id="PS50826"/>
    </source>
</evidence>
<keyword evidence="4" id="KW-0472">Membrane</keyword>
<dbReference type="Gene3D" id="2.60.60.20">
    <property type="entry name" value="PLAT/LH2 domain"/>
    <property type="match status" value="1"/>
</dbReference>
<feature type="compositionally biased region" description="Polar residues" evidence="6">
    <location>
        <begin position="1290"/>
        <end position="1299"/>
    </location>
</feature>
<keyword evidence="3" id="KW-0677">Repeat</keyword>
<dbReference type="WBParaSite" id="Pan_g13820.t1">
    <property type="protein sequence ID" value="Pan_g13820.t1"/>
    <property type="gene ID" value="Pan_g13820"/>
</dbReference>
<dbReference type="CDD" id="cd17678">
    <property type="entry name" value="RUN2_DENND5"/>
    <property type="match status" value="1"/>
</dbReference>
<dbReference type="SMART" id="SM00593">
    <property type="entry name" value="RUN"/>
    <property type="match status" value="2"/>
</dbReference>
<comment type="subcellular location">
    <subcellularLocation>
        <location evidence="1">Membrane</location>
    </subcellularLocation>
</comment>
<dbReference type="Pfam" id="PF03455">
    <property type="entry name" value="dDENN"/>
    <property type="match status" value="1"/>
</dbReference>
<feature type="region of interest" description="Disordered" evidence="6">
    <location>
        <begin position="984"/>
        <end position="1024"/>
    </location>
</feature>
<dbReference type="InterPro" id="IPR005113">
    <property type="entry name" value="uDENN_dom"/>
</dbReference>
<feature type="domain" description="PLAT" evidence="7">
    <location>
        <begin position="1176"/>
        <end position="1279"/>
    </location>
</feature>